<reference evidence="2" key="1">
    <citation type="journal article" date="2014" name="Front. Microbiol.">
        <title>High frequency of phylogenetically diverse reductive dehalogenase-homologous genes in deep subseafloor sedimentary metagenomes.</title>
        <authorList>
            <person name="Kawai M."/>
            <person name="Futagami T."/>
            <person name="Toyoda A."/>
            <person name="Takaki Y."/>
            <person name="Nishi S."/>
            <person name="Hori S."/>
            <person name="Arai W."/>
            <person name="Tsubouchi T."/>
            <person name="Morono Y."/>
            <person name="Uchiyama I."/>
            <person name="Ito T."/>
            <person name="Fujiyama A."/>
            <person name="Inagaki F."/>
            <person name="Takami H."/>
        </authorList>
    </citation>
    <scope>NUCLEOTIDE SEQUENCE</scope>
    <source>
        <strain evidence="2">Expedition CK06-06</strain>
    </source>
</reference>
<dbReference type="GO" id="GO:0000160">
    <property type="term" value="P:phosphorelay signal transduction system"/>
    <property type="evidence" value="ECO:0007669"/>
    <property type="project" value="InterPro"/>
</dbReference>
<organism evidence="2">
    <name type="scientific">marine sediment metagenome</name>
    <dbReference type="NCBI Taxonomy" id="412755"/>
    <lineage>
        <taxon>unclassified sequences</taxon>
        <taxon>metagenomes</taxon>
        <taxon>ecological metagenomes</taxon>
    </lineage>
</organism>
<dbReference type="InterPro" id="IPR001789">
    <property type="entry name" value="Sig_transdc_resp-reg_receiver"/>
</dbReference>
<proteinExistence type="predicted"/>
<dbReference type="PROSITE" id="PS50110">
    <property type="entry name" value="RESPONSE_REGULATORY"/>
    <property type="match status" value="1"/>
</dbReference>
<gene>
    <name evidence="2" type="ORF">S01H1_50334</name>
</gene>
<evidence type="ECO:0000313" key="2">
    <source>
        <dbReference type="EMBL" id="GAG27876.1"/>
    </source>
</evidence>
<evidence type="ECO:0000259" key="1">
    <source>
        <dbReference type="PROSITE" id="PS50110"/>
    </source>
</evidence>
<dbReference type="InterPro" id="IPR011006">
    <property type="entry name" value="CheY-like_superfamily"/>
</dbReference>
<dbReference type="EMBL" id="BARS01032429">
    <property type="protein sequence ID" value="GAG27876.1"/>
    <property type="molecule type" value="Genomic_DNA"/>
</dbReference>
<dbReference type="AlphaFoldDB" id="X0XSN0"/>
<name>X0XSN0_9ZZZZ</name>
<feature type="domain" description="Response regulatory" evidence="1">
    <location>
        <begin position="8"/>
        <end position="45"/>
    </location>
</feature>
<sequence length="45" mass="5212">MTHFNDWKIVLVDDEKDIREIMTIAMEDAGYRVNTAQDGETGIRL</sequence>
<comment type="caution">
    <text evidence="2">The sequence shown here is derived from an EMBL/GenBank/DDBJ whole genome shotgun (WGS) entry which is preliminary data.</text>
</comment>
<feature type="non-terminal residue" evidence="2">
    <location>
        <position position="45"/>
    </location>
</feature>
<dbReference type="Gene3D" id="3.40.50.2300">
    <property type="match status" value="1"/>
</dbReference>
<protein>
    <recommendedName>
        <fullName evidence="1">Response regulatory domain-containing protein</fullName>
    </recommendedName>
</protein>
<dbReference type="SUPFAM" id="SSF52172">
    <property type="entry name" value="CheY-like"/>
    <property type="match status" value="1"/>
</dbReference>
<accession>X0XSN0</accession>